<comment type="caution">
    <text evidence="1">The sequence shown here is derived from an EMBL/GenBank/DDBJ whole genome shotgun (WGS) entry which is preliminary data.</text>
</comment>
<reference evidence="2" key="1">
    <citation type="submission" date="2018-12" db="EMBL/GenBank/DDBJ databases">
        <title>Tengunoibacter tsumagoiensis gen. nov., sp. nov., Dictyobacter kobayashii sp. nov., D. alpinus sp. nov., and D. joshuensis sp. nov. and description of Dictyobacteraceae fam. nov. within the order Ktedonobacterales isolated from Tengu-no-mugimeshi.</title>
        <authorList>
            <person name="Wang C.M."/>
            <person name="Zheng Y."/>
            <person name="Sakai Y."/>
            <person name="Toyoda A."/>
            <person name="Minakuchi Y."/>
            <person name="Abe K."/>
            <person name="Yokota A."/>
            <person name="Yabe S."/>
        </authorList>
    </citation>
    <scope>NUCLEOTIDE SEQUENCE [LARGE SCALE GENOMIC DNA]</scope>
    <source>
        <strain evidence="2">Uno16</strain>
    </source>
</reference>
<organism evidence="1 2">
    <name type="scientific">Dictyobacter alpinus</name>
    <dbReference type="NCBI Taxonomy" id="2014873"/>
    <lineage>
        <taxon>Bacteria</taxon>
        <taxon>Bacillati</taxon>
        <taxon>Chloroflexota</taxon>
        <taxon>Ktedonobacteria</taxon>
        <taxon>Ktedonobacterales</taxon>
        <taxon>Dictyobacteraceae</taxon>
        <taxon>Dictyobacter</taxon>
    </lineage>
</organism>
<dbReference type="Proteomes" id="UP000287171">
    <property type="component" value="Unassembled WGS sequence"/>
</dbReference>
<name>A0A402BL51_9CHLR</name>
<dbReference type="AlphaFoldDB" id="A0A402BL51"/>
<evidence type="ECO:0000313" key="1">
    <source>
        <dbReference type="EMBL" id="GCE32049.1"/>
    </source>
</evidence>
<gene>
    <name evidence="1" type="ORF">KDA_75330</name>
</gene>
<sequence length="54" mass="6494">MAQLRRSLEKREDVRRGPFSYEKWVPLKRYGCVRAGIGYKPLFSRAVRTELYRC</sequence>
<protein>
    <submittedName>
        <fullName evidence="1">Uncharacterized protein</fullName>
    </submittedName>
</protein>
<proteinExistence type="predicted"/>
<keyword evidence="2" id="KW-1185">Reference proteome</keyword>
<evidence type="ECO:0000313" key="2">
    <source>
        <dbReference type="Proteomes" id="UP000287171"/>
    </source>
</evidence>
<dbReference type="EMBL" id="BIFT01000003">
    <property type="protein sequence ID" value="GCE32049.1"/>
    <property type="molecule type" value="Genomic_DNA"/>
</dbReference>
<accession>A0A402BL51</accession>